<reference evidence="1" key="1">
    <citation type="submission" date="2023-05" db="EMBL/GenBank/DDBJ databases">
        <authorList>
            <person name="Stuckert A."/>
        </authorList>
    </citation>
    <scope>NUCLEOTIDE SEQUENCE</scope>
</reference>
<dbReference type="EMBL" id="CATNWA010015202">
    <property type="protein sequence ID" value="CAI9580589.1"/>
    <property type="molecule type" value="Genomic_DNA"/>
</dbReference>
<gene>
    <name evidence="1" type="ORF">SPARVUS_LOCUS9315875</name>
</gene>
<evidence type="ECO:0000313" key="2">
    <source>
        <dbReference type="Proteomes" id="UP001162483"/>
    </source>
</evidence>
<proteinExistence type="predicted"/>
<protein>
    <submittedName>
        <fullName evidence="1">Uncharacterized protein</fullName>
    </submittedName>
</protein>
<evidence type="ECO:0000313" key="1">
    <source>
        <dbReference type="EMBL" id="CAI9580589.1"/>
    </source>
</evidence>
<sequence>MHAVPIMRGSHYPCAEFPNSYTSSAHYERFPPSLCGVPRSANLLCPL</sequence>
<keyword evidence="2" id="KW-1185">Reference proteome</keyword>
<dbReference type="Proteomes" id="UP001162483">
    <property type="component" value="Unassembled WGS sequence"/>
</dbReference>
<comment type="caution">
    <text evidence="1">The sequence shown here is derived from an EMBL/GenBank/DDBJ whole genome shotgun (WGS) entry which is preliminary data.</text>
</comment>
<accession>A0ABN9E6T1</accession>
<organism evidence="1 2">
    <name type="scientific">Staurois parvus</name>
    <dbReference type="NCBI Taxonomy" id="386267"/>
    <lineage>
        <taxon>Eukaryota</taxon>
        <taxon>Metazoa</taxon>
        <taxon>Chordata</taxon>
        <taxon>Craniata</taxon>
        <taxon>Vertebrata</taxon>
        <taxon>Euteleostomi</taxon>
        <taxon>Amphibia</taxon>
        <taxon>Batrachia</taxon>
        <taxon>Anura</taxon>
        <taxon>Neobatrachia</taxon>
        <taxon>Ranoidea</taxon>
        <taxon>Ranidae</taxon>
        <taxon>Staurois</taxon>
    </lineage>
</organism>
<name>A0ABN9E6T1_9NEOB</name>